<comment type="caution">
    <text evidence="1">The sequence shown here is derived from an EMBL/GenBank/DDBJ whole genome shotgun (WGS) entry which is preliminary data.</text>
</comment>
<evidence type="ECO:0000313" key="3">
    <source>
        <dbReference type="EMBL" id="KAE9319833.1"/>
    </source>
</evidence>
<evidence type="ECO:0000313" key="4">
    <source>
        <dbReference type="Proteomes" id="UP000429523"/>
    </source>
</evidence>
<reference evidence="4 5" key="1">
    <citation type="submission" date="2018-08" db="EMBL/GenBank/DDBJ databases">
        <title>Genomic investigation of the strawberry pathogen Phytophthora fragariae indicates pathogenicity is determined by transcriptional variation in three key races.</title>
        <authorList>
            <person name="Adams T.M."/>
            <person name="Armitage A.D."/>
            <person name="Sobczyk M.K."/>
            <person name="Bates H.J."/>
            <person name="Dunwell J.M."/>
            <person name="Nellist C.F."/>
            <person name="Harrison R.J."/>
        </authorList>
    </citation>
    <scope>NUCLEOTIDE SEQUENCE [LARGE SCALE GENOMIC DNA]</scope>
    <source>
        <strain evidence="2 5">BC-1</strain>
        <strain evidence="3 6">NOV-77</strain>
        <strain evidence="1 4">NOV-9</strain>
    </source>
</reference>
<dbReference type="Proteomes" id="UP000429523">
    <property type="component" value="Unassembled WGS sequence"/>
</dbReference>
<name>A0A6A3E539_9STRA</name>
<dbReference type="PROSITE" id="PS51257">
    <property type="entry name" value="PROKAR_LIPOPROTEIN"/>
    <property type="match status" value="1"/>
</dbReference>
<evidence type="ECO:0000313" key="6">
    <source>
        <dbReference type="Proteomes" id="UP000486351"/>
    </source>
</evidence>
<dbReference type="AlphaFoldDB" id="A0A6A3E539"/>
<gene>
    <name evidence="2" type="ORF">PF002_g20198</name>
    <name evidence="3" type="ORF">PF008_g18167</name>
    <name evidence="1" type="ORF">PF009_g21160</name>
</gene>
<evidence type="ECO:0000313" key="5">
    <source>
        <dbReference type="Proteomes" id="UP000440367"/>
    </source>
</evidence>
<dbReference type="EMBL" id="QXGF01001637">
    <property type="protein sequence ID" value="KAE8928705.1"/>
    <property type="molecule type" value="Genomic_DNA"/>
</dbReference>
<evidence type="ECO:0000313" key="2">
    <source>
        <dbReference type="EMBL" id="KAE9205832.1"/>
    </source>
</evidence>
<organism evidence="1 4">
    <name type="scientific">Phytophthora fragariae</name>
    <dbReference type="NCBI Taxonomy" id="53985"/>
    <lineage>
        <taxon>Eukaryota</taxon>
        <taxon>Sar</taxon>
        <taxon>Stramenopiles</taxon>
        <taxon>Oomycota</taxon>
        <taxon>Peronosporomycetes</taxon>
        <taxon>Peronosporales</taxon>
        <taxon>Peronosporaceae</taxon>
        <taxon>Phytophthora</taxon>
    </lineage>
</organism>
<evidence type="ECO:0000313" key="1">
    <source>
        <dbReference type="EMBL" id="KAE8928705.1"/>
    </source>
</evidence>
<dbReference type="EMBL" id="QXFY01001362">
    <property type="protein sequence ID" value="KAE9319833.1"/>
    <property type="molecule type" value="Genomic_DNA"/>
</dbReference>
<accession>A0A6A3E539</accession>
<dbReference type="EMBL" id="QXGD01001451">
    <property type="protein sequence ID" value="KAE9205832.1"/>
    <property type="molecule type" value="Genomic_DNA"/>
</dbReference>
<protein>
    <submittedName>
        <fullName evidence="1">Uncharacterized protein</fullName>
    </submittedName>
</protein>
<dbReference type="Proteomes" id="UP000440367">
    <property type="component" value="Unassembled WGS sequence"/>
</dbReference>
<dbReference type="Proteomes" id="UP000486351">
    <property type="component" value="Unassembled WGS sequence"/>
</dbReference>
<proteinExistence type="predicted"/>
<sequence>MPRQYTGPSHRAQVAVCYGARAGYHIHSLGAMSCCVDDNADTIEIPTNGQRLDHDRQPTPASSNIRIELCYESITTRHQ</sequence>